<dbReference type="GO" id="GO:0006572">
    <property type="term" value="P:L-tyrosine catabolic process"/>
    <property type="evidence" value="ECO:0007669"/>
    <property type="project" value="UniProtKB-UniRule"/>
</dbReference>
<dbReference type="PANTHER" id="PTHR43069">
    <property type="entry name" value="FUMARYLACETOACETASE"/>
    <property type="match status" value="1"/>
</dbReference>
<protein>
    <recommendedName>
        <fullName evidence="1">Fumarylacetoacetase</fullName>
        <ecNumber evidence="1">3.7.1.2</ecNumber>
    </recommendedName>
    <alternativeName>
        <fullName evidence="1">Fumarylacetoacetate hydrolase</fullName>
    </alternativeName>
</protein>
<reference evidence="2 3" key="1">
    <citation type="submission" date="2009-11" db="EMBL/GenBank/DDBJ databases">
        <title>Annotation of Allomyces macrogynus ATCC 38327.</title>
        <authorList>
            <consortium name="The Broad Institute Genome Sequencing Platform"/>
            <person name="Russ C."/>
            <person name="Cuomo C."/>
            <person name="Burger G."/>
            <person name="Gray M.W."/>
            <person name="Holland P.W.H."/>
            <person name="King N."/>
            <person name="Lang F.B.F."/>
            <person name="Roger A.J."/>
            <person name="Ruiz-Trillo I."/>
            <person name="Young S.K."/>
            <person name="Zeng Q."/>
            <person name="Gargeya S."/>
            <person name="Fitzgerald M."/>
            <person name="Haas B."/>
            <person name="Abouelleil A."/>
            <person name="Alvarado L."/>
            <person name="Arachchi H.M."/>
            <person name="Berlin A."/>
            <person name="Chapman S.B."/>
            <person name="Gearin G."/>
            <person name="Goldberg J."/>
            <person name="Griggs A."/>
            <person name="Gujja S."/>
            <person name="Hansen M."/>
            <person name="Heiman D."/>
            <person name="Howarth C."/>
            <person name="Larimer J."/>
            <person name="Lui A."/>
            <person name="MacDonald P.J.P."/>
            <person name="McCowen C."/>
            <person name="Montmayeur A."/>
            <person name="Murphy C."/>
            <person name="Neiman D."/>
            <person name="Pearson M."/>
            <person name="Priest M."/>
            <person name="Roberts A."/>
            <person name="Saif S."/>
            <person name="Shea T."/>
            <person name="Sisk P."/>
            <person name="Stolte C."/>
            <person name="Sykes S."/>
            <person name="Wortman J."/>
            <person name="Nusbaum C."/>
            <person name="Birren B."/>
        </authorList>
    </citation>
    <scope>NUCLEOTIDE SEQUENCE [LARGE SCALE GENOMIC DNA]</scope>
    <source>
        <strain evidence="2 3">ATCC 38327</strain>
    </source>
</reference>
<dbReference type="UniPathway" id="UPA00139">
    <property type="reaction ID" value="UER00341"/>
</dbReference>
<name>A0A0L0T421_ALLM3</name>
<dbReference type="Gene3D" id="3.90.850.10">
    <property type="entry name" value="Fumarylacetoacetase-like, C-terminal domain"/>
    <property type="match status" value="1"/>
</dbReference>
<dbReference type="eggNOG" id="KOG2843">
    <property type="taxonomic scope" value="Eukaryota"/>
</dbReference>
<gene>
    <name evidence="2" type="ORF">AMAG_13697</name>
</gene>
<dbReference type="InterPro" id="IPR036663">
    <property type="entry name" value="Fumarylacetoacetase_C_sf"/>
</dbReference>
<accession>A0A0L0T421</accession>
<dbReference type="AlphaFoldDB" id="A0A0L0T421"/>
<keyword evidence="1" id="KW-0828">Tyrosine catabolism</keyword>
<dbReference type="GO" id="GO:0046872">
    <property type="term" value="F:metal ion binding"/>
    <property type="evidence" value="ECO:0007669"/>
    <property type="project" value="UniProtKB-UniRule"/>
</dbReference>
<evidence type="ECO:0000313" key="2">
    <source>
        <dbReference type="EMBL" id="KNE69324.1"/>
    </source>
</evidence>
<comment type="similarity">
    <text evidence="1">Belongs to the FAH family.</text>
</comment>
<organism evidence="2 3">
    <name type="scientific">Allomyces macrogynus (strain ATCC 38327)</name>
    <name type="common">Allomyces javanicus var. macrogynus</name>
    <dbReference type="NCBI Taxonomy" id="578462"/>
    <lineage>
        <taxon>Eukaryota</taxon>
        <taxon>Fungi</taxon>
        <taxon>Fungi incertae sedis</taxon>
        <taxon>Blastocladiomycota</taxon>
        <taxon>Blastocladiomycetes</taxon>
        <taxon>Blastocladiales</taxon>
        <taxon>Blastocladiaceae</taxon>
        <taxon>Allomyces</taxon>
    </lineage>
</organism>
<dbReference type="Proteomes" id="UP000054350">
    <property type="component" value="Unassembled WGS sequence"/>
</dbReference>
<evidence type="ECO:0000256" key="1">
    <source>
        <dbReference type="RuleBase" id="RU366008"/>
    </source>
</evidence>
<dbReference type="EMBL" id="GG745360">
    <property type="protein sequence ID" value="KNE69324.1"/>
    <property type="molecule type" value="Genomic_DNA"/>
</dbReference>
<reference evidence="3" key="2">
    <citation type="submission" date="2009-11" db="EMBL/GenBank/DDBJ databases">
        <title>The Genome Sequence of Allomyces macrogynus strain ATCC 38327.</title>
        <authorList>
            <consortium name="The Broad Institute Genome Sequencing Platform"/>
            <person name="Russ C."/>
            <person name="Cuomo C."/>
            <person name="Shea T."/>
            <person name="Young S.K."/>
            <person name="Zeng Q."/>
            <person name="Koehrsen M."/>
            <person name="Haas B."/>
            <person name="Borodovsky M."/>
            <person name="Guigo R."/>
            <person name="Alvarado L."/>
            <person name="Berlin A."/>
            <person name="Borenstein D."/>
            <person name="Chen Z."/>
            <person name="Engels R."/>
            <person name="Freedman E."/>
            <person name="Gellesch M."/>
            <person name="Goldberg J."/>
            <person name="Griggs A."/>
            <person name="Gujja S."/>
            <person name="Heiman D."/>
            <person name="Hepburn T."/>
            <person name="Howarth C."/>
            <person name="Jen D."/>
            <person name="Larson L."/>
            <person name="Lewis B."/>
            <person name="Mehta T."/>
            <person name="Park D."/>
            <person name="Pearson M."/>
            <person name="Roberts A."/>
            <person name="Saif S."/>
            <person name="Shenoy N."/>
            <person name="Sisk P."/>
            <person name="Stolte C."/>
            <person name="Sykes S."/>
            <person name="Walk T."/>
            <person name="White J."/>
            <person name="Yandava C."/>
            <person name="Burger G."/>
            <person name="Gray M.W."/>
            <person name="Holland P.W.H."/>
            <person name="King N."/>
            <person name="Lang F.B.F."/>
            <person name="Roger A.J."/>
            <person name="Ruiz-Trillo I."/>
            <person name="Lander E."/>
            <person name="Nusbaum C."/>
        </authorList>
    </citation>
    <scope>NUCLEOTIDE SEQUENCE [LARGE SCALE GENOMIC DNA]</scope>
    <source>
        <strain evidence="3">ATCC 38327</strain>
    </source>
</reference>
<sequence length="261" mass="29519">MRLQFDLDLTDIQSSLYLATLHGHVCILDWWQDNAPDDMPLYLSWNLIYAATKCTTGEPDVLDWWLASRWLVPEYLSDYTFGDALQVAARVGHVRILDYAANQSYLRVPVEHLDGLDGPSRAGQVAVLEWWVKSGWTVMYSVEAIVGAAEEGRLDVLEWWARSGLEIKLPRDWDAFIARIKDPAVEPTPLPYLRDTSKAAYDIRLQVQIKPAGKQEFATVTDSNLKYMYWSFKQQLVHHAVNGPTTSSLGRAVPSAHGSEV</sequence>
<keyword evidence="1" id="KW-0106">Calcium</keyword>
<dbReference type="STRING" id="578462.A0A0L0T421"/>
<dbReference type="SUPFAM" id="SSF56529">
    <property type="entry name" value="FAH"/>
    <property type="match status" value="1"/>
</dbReference>
<dbReference type="GO" id="GO:1902000">
    <property type="term" value="P:homogentisate catabolic process"/>
    <property type="evidence" value="ECO:0007669"/>
    <property type="project" value="TreeGrafter"/>
</dbReference>
<comment type="catalytic activity">
    <reaction evidence="1">
        <text>4-fumarylacetoacetate + H2O = acetoacetate + fumarate + H(+)</text>
        <dbReference type="Rhea" id="RHEA:10244"/>
        <dbReference type="ChEBI" id="CHEBI:13705"/>
        <dbReference type="ChEBI" id="CHEBI:15377"/>
        <dbReference type="ChEBI" id="CHEBI:15378"/>
        <dbReference type="ChEBI" id="CHEBI:18034"/>
        <dbReference type="ChEBI" id="CHEBI:29806"/>
        <dbReference type="EC" id="3.7.1.2"/>
    </reaction>
</comment>
<dbReference type="InterPro" id="IPR005959">
    <property type="entry name" value="Fumarylacetoacetase"/>
</dbReference>
<comment type="pathway">
    <text evidence="1">Amino-acid degradation; L-phenylalanine degradation; acetoacetate and fumarate from L-phenylalanine: step 6/6.</text>
</comment>
<dbReference type="GO" id="GO:0006559">
    <property type="term" value="P:L-phenylalanine catabolic process"/>
    <property type="evidence" value="ECO:0007669"/>
    <property type="project" value="UniProtKB-UniRule"/>
</dbReference>
<keyword evidence="1" id="KW-0460">Magnesium</keyword>
<keyword evidence="3" id="KW-1185">Reference proteome</keyword>
<dbReference type="GO" id="GO:0004334">
    <property type="term" value="F:fumarylacetoacetase activity"/>
    <property type="evidence" value="ECO:0007669"/>
    <property type="project" value="UniProtKB-UniRule"/>
</dbReference>
<dbReference type="EC" id="3.7.1.2" evidence="1"/>
<keyword evidence="1" id="KW-0585">Phenylalanine catabolism</keyword>
<keyword evidence="1" id="KW-0479">Metal-binding</keyword>
<dbReference type="OrthoDB" id="9971669at2759"/>
<evidence type="ECO:0000313" key="3">
    <source>
        <dbReference type="Proteomes" id="UP000054350"/>
    </source>
</evidence>
<comment type="cofactor">
    <cofactor evidence="1">
        <name>Mg(2+)</name>
        <dbReference type="ChEBI" id="CHEBI:18420"/>
    </cofactor>
    <cofactor evidence="1">
        <name>Ca(2+)</name>
        <dbReference type="ChEBI" id="CHEBI:29108"/>
    </cofactor>
</comment>
<dbReference type="VEuPathDB" id="FungiDB:AMAG_13697"/>
<proteinExistence type="inferred from homology"/>
<dbReference type="PANTHER" id="PTHR43069:SF2">
    <property type="entry name" value="FUMARYLACETOACETASE"/>
    <property type="match status" value="1"/>
</dbReference>
<keyword evidence="1" id="KW-0378">Hydrolase</keyword>